<evidence type="ECO:0000256" key="7">
    <source>
        <dbReference type="ARBA" id="ARBA00022989"/>
    </source>
</evidence>
<feature type="disulfide bond" evidence="12">
    <location>
        <begin position="108"/>
        <end position="255"/>
    </location>
</feature>
<keyword evidence="5" id="KW-0812">Transmembrane</keyword>
<dbReference type="GO" id="GO:0009311">
    <property type="term" value="P:oligosaccharide metabolic process"/>
    <property type="evidence" value="ECO:0007669"/>
    <property type="project" value="TreeGrafter"/>
</dbReference>
<accession>A0A9F2R4T2</accession>
<proteinExistence type="inferred from homology"/>
<evidence type="ECO:0000256" key="4">
    <source>
        <dbReference type="ARBA" id="ARBA00022679"/>
    </source>
</evidence>
<dbReference type="Pfam" id="PF00777">
    <property type="entry name" value="Glyco_transf_29"/>
    <property type="match status" value="1"/>
</dbReference>
<keyword evidence="8" id="KW-0333">Golgi apparatus</keyword>
<dbReference type="KEGG" id="pbi:103052306"/>
<gene>
    <name evidence="14" type="primary">LOC103052306</name>
</gene>
<dbReference type="InterPro" id="IPR038578">
    <property type="entry name" value="GT29-like_sf"/>
</dbReference>
<dbReference type="RefSeq" id="XP_007435875.2">
    <property type="nucleotide sequence ID" value="XM_007435813.2"/>
</dbReference>
<dbReference type="PIRSF" id="PIRSF005557">
    <property type="entry name" value="Sialyl_trans"/>
    <property type="match status" value="1"/>
</dbReference>
<dbReference type="Proteomes" id="UP000695026">
    <property type="component" value="Unplaced"/>
</dbReference>
<dbReference type="GO" id="GO:0003828">
    <property type="term" value="F:alpha-N-acetylneuraminate alpha-2,8-sialyltransferase activity"/>
    <property type="evidence" value="ECO:0007669"/>
    <property type="project" value="TreeGrafter"/>
</dbReference>
<keyword evidence="4" id="KW-0808">Transferase</keyword>
<evidence type="ECO:0000256" key="12">
    <source>
        <dbReference type="PIRSR" id="PIRSR005557-2"/>
    </source>
</evidence>
<organism evidence="13 14">
    <name type="scientific">Python bivittatus</name>
    <name type="common">Burmese python</name>
    <name type="synonym">Python molurus bivittatus</name>
    <dbReference type="NCBI Taxonomy" id="176946"/>
    <lineage>
        <taxon>Eukaryota</taxon>
        <taxon>Metazoa</taxon>
        <taxon>Chordata</taxon>
        <taxon>Craniata</taxon>
        <taxon>Vertebrata</taxon>
        <taxon>Euteleostomi</taxon>
        <taxon>Lepidosauria</taxon>
        <taxon>Squamata</taxon>
        <taxon>Bifurcata</taxon>
        <taxon>Unidentata</taxon>
        <taxon>Episquamata</taxon>
        <taxon>Toxicofera</taxon>
        <taxon>Serpentes</taxon>
        <taxon>Henophidia</taxon>
        <taxon>Pythonidae</taxon>
        <taxon>Python</taxon>
    </lineage>
</organism>
<protein>
    <submittedName>
        <fullName evidence="14">Alpha-2,8-sialyltransferase 8F-like isoform X3</fullName>
    </submittedName>
</protein>
<evidence type="ECO:0000256" key="11">
    <source>
        <dbReference type="ARBA" id="ARBA00023180"/>
    </source>
</evidence>
<dbReference type="GeneID" id="103052306"/>
<evidence type="ECO:0000256" key="5">
    <source>
        <dbReference type="ARBA" id="ARBA00022692"/>
    </source>
</evidence>
<evidence type="ECO:0000256" key="3">
    <source>
        <dbReference type="ARBA" id="ARBA00022676"/>
    </source>
</evidence>
<comment type="subcellular location">
    <subcellularLocation>
        <location evidence="1">Golgi apparatus membrane</location>
        <topology evidence="1">Single-pass type II membrane protein</topology>
    </subcellularLocation>
</comment>
<sequence>MDFLGSNENRVPLSESWKYLMDKGLMTQLTLIQECPWEPNATAVMEYRAELGECCNASYLLVGTKENTPLGSTIHLDGHRRKNITAYSELVNLLSERSPLAGFQYNKCALIGNGGILRHSSCGQEIDQADLIIRFNLPPMNYTEDVGTKTSLVTINPSILNNKFQSLQGPQKPFLDALQAYRDALFLIPSLSFSSHHVLGCRAVSIMKDSGLTHRAFFLHPHYLGAIRKYWEQKGLKEIRLSTGFLFISIALEFCEHITLYGFWPFSYDLTGEPLSHHYYDNILPNAGFHTMSEEFLHYLNMYAQGVLRIQLGKCQ</sequence>
<keyword evidence="13" id="KW-1185">Reference proteome</keyword>
<dbReference type="InterPro" id="IPR001675">
    <property type="entry name" value="Glyco_trans_29"/>
</dbReference>
<dbReference type="PANTHER" id="PTHR11987">
    <property type="entry name" value="ALPHA-2,8-SIALYLTRANSFERASE"/>
    <property type="match status" value="1"/>
</dbReference>
<dbReference type="PANTHER" id="PTHR11987:SF29">
    <property type="entry name" value="ALPHA-2,8-SIALYLTRANSFERASE 8F"/>
    <property type="match status" value="1"/>
</dbReference>
<evidence type="ECO:0000256" key="9">
    <source>
        <dbReference type="ARBA" id="ARBA00023136"/>
    </source>
</evidence>
<keyword evidence="6" id="KW-0735">Signal-anchor</keyword>
<evidence type="ECO:0000256" key="6">
    <source>
        <dbReference type="ARBA" id="ARBA00022968"/>
    </source>
</evidence>
<keyword evidence="10" id="KW-1015">Disulfide bond</keyword>
<comment type="similarity">
    <text evidence="2">Belongs to the glycosyltransferase 29 family.</text>
</comment>
<dbReference type="InterPro" id="IPR012163">
    <property type="entry name" value="Sialyl_trans"/>
</dbReference>
<dbReference type="GO" id="GO:0000139">
    <property type="term" value="C:Golgi membrane"/>
    <property type="evidence" value="ECO:0007669"/>
    <property type="project" value="UniProtKB-SubCell"/>
</dbReference>
<dbReference type="InterPro" id="IPR050943">
    <property type="entry name" value="Glycosyltr_29_Sialyltrsf"/>
</dbReference>
<evidence type="ECO:0000256" key="2">
    <source>
        <dbReference type="ARBA" id="ARBA00006003"/>
    </source>
</evidence>
<reference evidence="14" key="1">
    <citation type="submission" date="2025-08" db="UniProtKB">
        <authorList>
            <consortium name="RefSeq"/>
        </authorList>
    </citation>
    <scope>IDENTIFICATION</scope>
    <source>
        <tissue evidence="14">Liver</tissue>
    </source>
</reference>
<evidence type="ECO:0000256" key="10">
    <source>
        <dbReference type="ARBA" id="ARBA00023157"/>
    </source>
</evidence>
<evidence type="ECO:0000256" key="1">
    <source>
        <dbReference type="ARBA" id="ARBA00004323"/>
    </source>
</evidence>
<evidence type="ECO:0000313" key="14">
    <source>
        <dbReference type="RefSeq" id="XP_007435875.2"/>
    </source>
</evidence>
<keyword evidence="7" id="KW-1133">Transmembrane helix</keyword>
<keyword evidence="3" id="KW-0328">Glycosyltransferase</keyword>
<dbReference type="GO" id="GO:0006491">
    <property type="term" value="P:N-glycan processing"/>
    <property type="evidence" value="ECO:0007669"/>
    <property type="project" value="TreeGrafter"/>
</dbReference>
<keyword evidence="11" id="KW-0325">Glycoprotein</keyword>
<evidence type="ECO:0000313" key="13">
    <source>
        <dbReference type="Proteomes" id="UP000695026"/>
    </source>
</evidence>
<name>A0A9F2R4T2_PYTBI</name>
<dbReference type="AlphaFoldDB" id="A0A9F2R4T2"/>
<keyword evidence="9" id="KW-0472">Membrane</keyword>
<dbReference type="Gene3D" id="3.90.1480.20">
    <property type="entry name" value="Glycosyl transferase family 29"/>
    <property type="match status" value="1"/>
</dbReference>
<evidence type="ECO:0000256" key="8">
    <source>
        <dbReference type="ARBA" id="ARBA00023034"/>
    </source>
</evidence>